<protein>
    <submittedName>
        <fullName evidence="1">Uncharacterized protein</fullName>
    </submittedName>
</protein>
<dbReference type="EMBL" id="CM016554">
    <property type="protein sequence ID" value="TKW27612.1"/>
    <property type="molecule type" value="Genomic_DNA"/>
</dbReference>
<keyword evidence="2" id="KW-1185">Reference proteome</keyword>
<dbReference type="Proteomes" id="UP000298652">
    <property type="component" value="Chromosome 3"/>
</dbReference>
<proteinExistence type="predicted"/>
<gene>
    <name evidence="1" type="ORF">SEVIR_3G268350v2</name>
</gene>
<name>A0A4U6VFR8_SETVI</name>
<sequence>MKGERNWIPFLKGREEGSFCQWIKNHREKGSFFQFAGISFFHLNSL</sequence>
<evidence type="ECO:0000313" key="2">
    <source>
        <dbReference type="Proteomes" id="UP000298652"/>
    </source>
</evidence>
<evidence type="ECO:0000313" key="1">
    <source>
        <dbReference type="EMBL" id="TKW27612.1"/>
    </source>
</evidence>
<dbReference type="Gramene" id="TKW27612">
    <property type="protein sequence ID" value="TKW27612"/>
    <property type="gene ID" value="SEVIR_3G268350v2"/>
</dbReference>
<accession>A0A4U6VFR8</accession>
<organism evidence="1 2">
    <name type="scientific">Setaria viridis</name>
    <name type="common">Green bristlegrass</name>
    <name type="synonym">Setaria italica subsp. viridis</name>
    <dbReference type="NCBI Taxonomy" id="4556"/>
    <lineage>
        <taxon>Eukaryota</taxon>
        <taxon>Viridiplantae</taxon>
        <taxon>Streptophyta</taxon>
        <taxon>Embryophyta</taxon>
        <taxon>Tracheophyta</taxon>
        <taxon>Spermatophyta</taxon>
        <taxon>Magnoliopsida</taxon>
        <taxon>Liliopsida</taxon>
        <taxon>Poales</taxon>
        <taxon>Poaceae</taxon>
        <taxon>PACMAD clade</taxon>
        <taxon>Panicoideae</taxon>
        <taxon>Panicodae</taxon>
        <taxon>Paniceae</taxon>
        <taxon>Cenchrinae</taxon>
        <taxon>Setaria</taxon>
    </lineage>
</organism>
<reference evidence="1" key="1">
    <citation type="submission" date="2019-03" db="EMBL/GenBank/DDBJ databases">
        <title>WGS assembly of Setaria viridis.</title>
        <authorList>
            <person name="Huang P."/>
            <person name="Jenkins J."/>
            <person name="Grimwood J."/>
            <person name="Barry K."/>
            <person name="Healey A."/>
            <person name="Mamidi S."/>
            <person name="Sreedasyam A."/>
            <person name="Shu S."/>
            <person name="Feldman M."/>
            <person name="Wu J."/>
            <person name="Yu Y."/>
            <person name="Chen C."/>
            <person name="Johnson J."/>
            <person name="Rokhsar D."/>
            <person name="Baxter I."/>
            <person name="Schmutz J."/>
            <person name="Brutnell T."/>
            <person name="Kellogg E."/>
        </authorList>
    </citation>
    <scope>NUCLEOTIDE SEQUENCE [LARGE SCALE GENOMIC DNA]</scope>
</reference>
<dbReference type="AlphaFoldDB" id="A0A4U6VFR8"/>